<feature type="region of interest" description="Disordered" evidence="1">
    <location>
        <begin position="1"/>
        <end position="89"/>
    </location>
</feature>
<organism evidence="3 4">
    <name type="scientific">Anaeramoeba flamelloides</name>
    <dbReference type="NCBI Taxonomy" id="1746091"/>
    <lineage>
        <taxon>Eukaryota</taxon>
        <taxon>Metamonada</taxon>
        <taxon>Anaeramoebidae</taxon>
        <taxon>Anaeramoeba</taxon>
    </lineage>
</organism>
<feature type="compositionally biased region" description="Polar residues" evidence="1">
    <location>
        <begin position="17"/>
        <end position="33"/>
    </location>
</feature>
<feature type="region of interest" description="Disordered" evidence="1">
    <location>
        <begin position="549"/>
        <end position="587"/>
    </location>
</feature>
<reference evidence="3" key="1">
    <citation type="submission" date="2022-08" db="EMBL/GenBank/DDBJ databases">
        <title>Novel sulfate-reducing endosymbionts in the free-living metamonad Anaeramoeba.</title>
        <authorList>
            <person name="Jerlstrom-Hultqvist J."/>
            <person name="Cepicka I."/>
            <person name="Gallot-Lavallee L."/>
            <person name="Salas-Leiva D."/>
            <person name="Curtis B.A."/>
            <person name="Zahonova K."/>
            <person name="Pipaliya S."/>
            <person name="Dacks J."/>
            <person name="Roger A.J."/>
        </authorList>
    </citation>
    <scope>NUCLEOTIDE SEQUENCE</scope>
    <source>
        <strain evidence="3">Schooner1</strain>
    </source>
</reference>
<feature type="compositionally biased region" description="Basic and acidic residues" evidence="1">
    <location>
        <begin position="64"/>
        <end position="77"/>
    </location>
</feature>
<dbReference type="EMBL" id="JAOAOG010000264">
    <property type="protein sequence ID" value="KAJ6235102.1"/>
    <property type="molecule type" value="Genomic_DNA"/>
</dbReference>
<evidence type="ECO:0000313" key="4">
    <source>
        <dbReference type="Proteomes" id="UP001150062"/>
    </source>
</evidence>
<feature type="compositionally biased region" description="Basic residues" evidence="1">
    <location>
        <begin position="370"/>
        <end position="379"/>
    </location>
</feature>
<feature type="region of interest" description="Disordered" evidence="1">
    <location>
        <begin position="336"/>
        <end position="393"/>
    </location>
</feature>
<feature type="compositionally biased region" description="Basic residues" evidence="1">
    <location>
        <begin position="341"/>
        <end position="351"/>
    </location>
</feature>
<dbReference type="Gene3D" id="1.10.8.60">
    <property type="match status" value="1"/>
</dbReference>
<feature type="domain" description="AAA+ ATPase" evidence="2">
    <location>
        <begin position="262"/>
        <end position="438"/>
    </location>
</feature>
<sequence>MSELHSVKRKRKTKTKQNQIPTFSIKVSNSNEEQVLEETLSQPPFEEQSFEEELLEEEEEEEEEKKMKKNEQRKEQAKATNKNKYPKYYQDKPSTFPSFKIKQSDGNIVYAKDLSGNQNEAVFLKNDLTKLKEEMLLEEPIEDILERARTLSIEKQKIRKIKQEYYQQNKKKEINNEMWTSKYQPKRYFDLISNETTNREILGWLMSWKNKKKQPKQKQKQQQPQQQQFRNFQNNSNNNNNNNNNKRFNNSKFKYRYNLNKDSNILLVSGAAGIGKTSVVQILAKHCGFDLIEINASDERSNNMFKNRIKAALGQQSLPGQKPLCFLFDEIDGSISSKSTPRSRSRSRSNQKPKPTASSFFSPLNQNSRSRGKQNRNSRKPQSQSQSQSQSDENGINYLISNIKKLRSPVICVCNELYTLALRRLRRASYVIKMKPPETSDILKRLDEICAKEKIETTNEFLVEIVNKNNNDIRGCLRTLEFLSRNPPNFYKFRSDNIYGKSKKNKKINLKEITLDNYQKITIDRDYSRNLFETIEYVFNRNKDLTSKTQQSSLISNGGSSGGSGSGNAFGNNGENRQGSTQRKRKSNQIIESLNQTQSYAGKIQKFWRSFKIIKEFNNDDFLLNSIFNNFLNLDYPDIFLHKTSNISDWFVFNDLVIATRNKTMDFSLNKYLPFPILAIGKDCQRIGNDIRFDLASMNKQRQKLKQNTEICNSFLENIPQKLKSSSINMKVLATELAPYLSRMITPAPLANFTIKNNYDRQKLIDKITKIHFNYSLSYISEEGFTGQMQYTLSPQIDLVGRFPSLPSYKTLSTRILNSLFTKLENKKDIKKTESHFTKKKYNKKNKFNGTTFLSELANRKKSKLKINVIIPDVVFRFHEGFTNAVRIPLSISSLL</sequence>
<dbReference type="Gene3D" id="3.40.50.300">
    <property type="entry name" value="P-loop containing nucleotide triphosphate hydrolases"/>
    <property type="match status" value="1"/>
</dbReference>
<evidence type="ECO:0000256" key="1">
    <source>
        <dbReference type="SAM" id="MobiDB-lite"/>
    </source>
</evidence>
<feature type="compositionally biased region" description="Gly residues" evidence="1">
    <location>
        <begin position="559"/>
        <end position="568"/>
    </location>
</feature>
<dbReference type="PANTHER" id="PTHR23389">
    <property type="entry name" value="CHROMOSOME TRANSMISSION FIDELITY FACTOR 18"/>
    <property type="match status" value="1"/>
</dbReference>
<proteinExistence type="predicted"/>
<feature type="compositionally biased region" description="Acidic residues" evidence="1">
    <location>
        <begin position="48"/>
        <end position="63"/>
    </location>
</feature>
<feature type="compositionally biased region" description="Low complexity" evidence="1">
    <location>
        <begin position="220"/>
        <end position="249"/>
    </location>
</feature>
<dbReference type="InterPro" id="IPR003959">
    <property type="entry name" value="ATPase_AAA_core"/>
</dbReference>
<dbReference type="CDD" id="cd00009">
    <property type="entry name" value="AAA"/>
    <property type="match status" value="1"/>
</dbReference>
<keyword evidence="4" id="KW-1185">Reference proteome</keyword>
<evidence type="ECO:0000259" key="2">
    <source>
        <dbReference type="SMART" id="SM00382"/>
    </source>
</evidence>
<feature type="compositionally biased region" description="Polar residues" evidence="1">
    <location>
        <begin position="352"/>
        <end position="369"/>
    </location>
</feature>
<dbReference type="Proteomes" id="UP001150062">
    <property type="component" value="Unassembled WGS sequence"/>
</dbReference>
<dbReference type="PANTHER" id="PTHR23389:SF3">
    <property type="entry name" value="CHROMOSOME TRANSMISSION FIDELITY PROTEIN 18 HOMOLOG"/>
    <property type="match status" value="1"/>
</dbReference>
<name>A0ABQ8XR63_9EUKA</name>
<feature type="compositionally biased region" description="Low complexity" evidence="1">
    <location>
        <begin position="382"/>
        <end position="391"/>
    </location>
</feature>
<dbReference type="InterPro" id="IPR003593">
    <property type="entry name" value="AAA+_ATPase"/>
</dbReference>
<feature type="region of interest" description="Disordered" evidence="1">
    <location>
        <begin position="212"/>
        <end position="249"/>
    </location>
</feature>
<dbReference type="Pfam" id="PF00004">
    <property type="entry name" value="AAA"/>
    <property type="match status" value="1"/>
</dbReference>
<dbReference type="SUPFAM" id="SSF52540">
    <property type="entry name" value="P-loop containing nucleoside triphosphate hydrolases"/>
    <property type="match status" value="1"/>
</dbReference>
<dbReference type="InterPro" id="IPR027417">
    <property type="entry name" value="P-loop_NTPase"/>
</dbReference>
<accession>A0ABQ8XR63</accession>
<gene>
    <name evidence="3" type="ORF">M0813_03785</name>
</gene>
<dbReference type="SMART" id="SM00382">
    <property type="entry name" value="AAA"/>
    <property type="match status" value="1"/>
</dbReference>
<comment type="caution">
    <text evidence="3">The sequence shown here is derived from an EMBL/GenBank/DDBJ whole genome shotgun (WGS) entry which is preliminary data.</text>
</comment>
<protein>
    <submittedName>
        <fullName evidence="3">Chromosome transmission fidelity protein</fullName>
    </submittedName>
</protein>
<evidence type="ECO:0000313" key="3">
    <source>
        <dbReference type="EMBL" id="KAJ6235102.1"/>
    </source>
</evidence>